<keyword evidence="2" id="KW-1185">Reference proteome</keyword>
<dbReference type="AlphaFoldDB" id="A0A0D9NJ49"/>
<organism evidence="1 2">
    <name type="scientific">Metarhizium anisopliae BRIP 53293</name>
    <dbReference type="NCBI Taxonomy" id="1291518"/>
    <lineage>
        <taxon>Eukaryota</taxon>
        <taxon>Fungi</taxon>
        <taxon>Dikarya</taxon>
        <taxon>Ascomycota</taxon>
        <taxon>Pezizomycotina</taxon>
        <taxon>Sordariomycetes</taxon>
        <taxon>Hypocreomycetidae</taxon>
        <taxon>Hypocreales</taxon>
        <taxon>Clavicipitaceae</taxon>
        <taxon>Metarhizium</taxon>
    </lineage>
</organism>
<protein>
    <submittedName>
        <fullName evidence="1">Uncharacterized protein</fullName>
    </submittedName>
</protein>
<proteinExistence type="predicted"/>
<evidence type="ECO:0000313" key="2">
    <source>
        <dbReference type="Proteomes" id="UP000054544"/>
    </source>
</evidence>
<name>A0A0D9NJ49_METAN</name>
<gene>
    <name evidence="1" type="ORF">H634G_10787</name>
</gene>
<dbReference type="STRING" id="1291518.A0A0D9NJ49"/>
<sequence>MPPNFSQVLKQSGKVRLTTDDEVKHFRELVDAGASGLPTATSTPEDLDCLAEALVDLLQSAAKAVGHSIRKGTRSASWWTEECAQAAAGYRVITRLYPGGFNRDVQLAKQDFPHVVRRATRQYWHKLIDCFTDAAQPSKQCDGSQPQGPSNLHLYKSEMQCDLSDPWIPLVPQRSMPFAQTIPLEEAWAATIGTGNTSPESDNITVKLLQAVWDVTGTHIHRLYE</sequence>
<reference evidence="2" key="1">
    <citation type="journal article" date="2014" name="BMC Genomics">
        <title>The genome sequence of the biocontrol fungus Metarhizium anisopliae and comparative genomics of Metarhizium species.</title>
        <authorList>
            <person name="Pattemore J.A."/>
            <person name="Hane J.K."/>
            <person name="Williams A.H."/>
            <person name="Wilson B.A."/>
            <person name="Stodart B.J."/>
            <person name="Ash G.J."/>
        </authorList>
    </citation>
    <scope>NUCLEOTIDE SEQUENCE [LARGE SCALE GENOMIC DNA]</scope>
    <source>
        <strain evidence="2">BRIP 53293</strain>
    </source>
</reference>
<evidence type="ECO:0000313" key="1">
    <source>
        <dbReference type="EMBL" id="KJK73926.1"/>
    </source>
</evidence>
<dbReference type="Proteomes" id="UP000054544">
    <property type="component" value="Unassembled WGS sequence"/>
</dbReference>
<accession>A0A0D9NJ49</accession>
<dbReference type="EMBL" id="KE384769">
    <property type="protein sequence ID" value="KJK73926.1"/>
    <property type="molecule type" value="Genomic_DNA"/>
</dbReference>